<name>A0AAD5IJU5_ACENE</name>
<dbReference type="Proteomes" id="UP001064489">
    <property type="component" value="Chromosome 10"/>
</dbReference>
<keyword evidence="2" id="KW-0472">Membrane</keyword>
<feature type="transmembrane region" description="Helical" evidence="2">
    <location>
        <begin position="130"/>
        <end position="151"/>
    </location>
</feature>
<accession>A0AAD5IJU5</accession>
<comment type="caution">
    <text evidence="3">The sequence shown here is derived from an EMBL/GenBank/DDBJ whole genome shotgun (WGS) entry which is preliminary data.</text>
</comment>
<keyword evidence="2" id="KW-0812">Transmembrane</keyword>
<organism evidence="3 4">
    <name type="scientific">Acer negundo</name>
    <name type="common">Box elder</name>
    <dbReference type="NCBI Taxonomy" id="4023"/>
    <lineage>
        <taxon>Eukaryota</taxon>
        <taxon>Viridiplantae</taxon>
        <taxon>Streptophyta</taxon>
        <taxon>Embryophyta</taxon>
        <taxon>Tracheophyta</taxon>
        <taxon>Spermatophyta</taxon>
        <taxon>Magnoliopsida</taxon>
        <taxon>eudicotyledons</taxon>
        <taxon>Gunneridae</taxon>
        <taxon>Pentapetalae</taxon>
        <taxon>rosids</taxon>
        <taxon>malvids</taxon>
        <taxon>Sapindales</taxon>
        <taxon>Sapindaceae</taxon>
        <taxon>Hippocastanoideae</taxon>
        <taxon>Acereae</taxon>
        <taxon>Acer</taxon>
    </lineage>
</organism>
<reference evidence="3" key="2">
    <citation type="submission" date="2023-02" db="EMBL/GenBank/DDBJ databases">
        <authorList>
            <person name="Swenson N.G."/>
            <person name="Wegrzyn J.L."/>
            <person name="Mcevoy S.L."/>
        </authorList>
    </citation>
    <scope>NUCLEOTIDE SEQUENCE</scope>
    <source>
        <strain evidence="3">91603</strain>
        <tissue evidence="3">Leaf</tissue>
    </source>
</reference>
<feature type="transmembrane region" description="Helical" evidence="2">
    <location>
        <begin position="38"/>
        <end position="57"/>
    </location>
</feature>
<dbReference type="PANTHER" id="PTHR33430">
    <property type="entry name" value="MATERNAL EFFECT EMBRYO ARREST PROTEIN"/>
    <property type="match status" value="1"/>
</dbReference>
<evidence type="ECO:0000313" key="3">
    <source>
        <dbReference type="EMBL" id="KAI9165728.1"/>
    </source>
</evidence>
<keyword evidence="2" id="KW-1133">Transmembrane helix</keyword>
<feature type="transmembrane region" description="Helical" evidence="2">
    <location>
        <begin position="78"/>
        <end position="96"/>
    </location>
</feature>
<evidence type="ECO:0000256" key="2">
    <source>
        <dbReference type="SAM" id="Phobius"/>
    </source>
</evidence>
<evidence type="ECO:0000256" key="1">
    <source>
        <dbReference type="SAM" id="MobiDB-lite"/>
    </source>
</evidence>
<dbReference type="EMBL" id="JAJSOW010000105">
    <property type="protein sequence ID" value="KAI9165728.1"/>
    <property type="molecule type" value="Genomic_DNA"/>
</dbReference>
<keyword evidence="4" id="KW-1185">Reference proteome</keyword>
<protein>
    <submittedName>
        <fullName evidence="3">Uncharacterized protein</fullName>
    </submittedName>
</protein>
<feature type="region of interest" description="Disordered" evidence="1">
    <location>
        <begin position="1"/>
        <end position="20"/>
    </location>
</feature>
<reference evidence="3" key="1">
    <citation type="journal article" date="2022" name="Plant J.">
        <title>Strategies of tolerance reflected in two North American maple genomes.</title>
        <authorList>
            <person name="McEvoy S.L."/>
            <person name="Sezen U.U."/>
            <person name="Trouern-Trend A."/>
            <person name="McMahon S.M."/>
            <person name="Schaberg P.G."/>
            <person name="Yang J."/>
            <person name="Wegrzyn J.L."/>
            <person name="Swenson N.G."/>
        </authorList>
    </citation>
    <scope>NUCLEOTIDE SEQUENCE</scope>
    <source>
        <strain evidence="3">91603</strain>
    </source>
</reference>
<evidence type="ECO:0000313" key="4">
    <source>
        <dbReference type="Proteomes" id="UP001064489"/>
    </source>
</evidence>
<dbReference type="PANTHER" id="PTHR33430:SF1">
    <property type="entry name" value="PGG DOMAIN-CONTAINING PROTEIN"/>
    <property type="match status" value="1"/>
</dbReference>
<feature type="compositionally biased region" description="Acidic residues" evidence="1">
    <location>
        <begin position="10"/>
        <end position="20"/>
    </location>
</feature>
<gene>
    <name evidence="3" type="ORF">LWI28_019461</name>
</gene>
<sequence>MIPPKKTDQLEGEGEGEGEGDDYDEIIGVHLKALDDLVNVNSLFTIAVFIGMSVASPNQHSLEIRQECDAGPLFSKRLILYEIVSFACFLLSSLSAKSLKVLINLKKIKRKIKRIPKLDRFFKDVLLSEFWGRALLALSIVASFVGIVLLTMSMANVIQIKVGKLSCGSEYAQRSVITITGALNLSNTGITGALSLRGDPSTASSAYISSSLDCFT</sequence>
<proteinExistence type="predicted"/>
<dbReference type="AlphaFoldDB" id="A0AAD5IJU5"/>